<evidence type="ECO:0000256" key="2">
    <source>
        <dbReference type="RuleBase" id="RU003749"/>
    </source>
</evidence>
<dbReference type="Gene3D" id="3.30.750.24">
    <property type="entry name" value="STAS domain"/>
    <property type="match status" value="1"/>
</dbReference>
<accession>A0A7V5UDT7</accession>
<reference evidence="4" key="1">
    <citation type="journal article" date="2020" name="mSystems">
        <title>Genome- and Community-Level Interaction Insights into Carbon Utilization and Element Cycling Functions of Hydrothermarchaeota in Hydrothermal Sediment.</title>
        <authorList>
            <person name="Zhou Z."/>
            <person name="Liu Y."/>
            <person name="Xu W."/>
            <person name="Pan J."/>
            <person name="Luo Z.H."/>
            <person name="Li M."/>
        </authorList>
    </citation>
    <scope>NUCLEOTIDE SEQUENCE [LARGE SCALE GENOMIC DNA]</scope>
    <source>
        <strain evidence="4">HyVt-527</strain>
    </source>
</reference>
<dbReference type="CDD" id="cd07043">
    <property type="entry name" value="STAS_anti-anti-sigma_factors"/>
    <property type="match status" value="1"/>
</dbReference>
<dbReference type="AlphaFoldDB" id="A0A7V5UDT7"/>
<gene>
    <name evidence="4" type="ORF">ENJ89_00110</name>
</gene>
<dbReference type="NCBIfam" id="TIGR00377">
    <property type="entry name" value="ant_ant_sig"/>
    <property type="match status" value="1"/>
</dbReference>
<organism evidence="4">
    <name type="scientific">Caldithrix abyssi</name>
    <dbReference type="NCBI Taxonomy" id="187145"/>
    <lineage>
        <taxon>Bacteria</taxon>
        <taxon>Pseudomonadati</taxon>
        <taxon>Calditrichota</taxon>
        <taxon>Calditrichia</taxon>
        <taxon>Calditrichales</taxon>
        <taxon>Calditrichaceae</taxon>
        <taxon>Caldithrix</taxon>
    </lineage>
</organism>
<evidence type="ECO:0000259" key="3">
    <source>
        <dbReference type="PROSITE" id="PS50801"/>
    </source>
</evidence>
<evidence type="ECO:0000313" key="4">
    <source>
        <dbReference type="EMBL" id="HHJ51568.1"/>
    </source>
</evidence>
<name>A0A7V5UDT7_CALAY</name>
<dbReference type="PANTHER" id="PTHR33495">
    <property type="entry name" value="ANTI-SIGMA FACTOR ANTAGONIST TM_1081-RELATED-RELATED"/>
    <property type="match status" value="1"/>
</dbReference>
<dbReference type="Pfam" id="PF01740">
    <property type="entry name" value="STAS"/>
    <property type="match status" value="1"/>
</dbReference>
<dbReference type="PROSITE" id="PS50801">
    <property type="entry name" value="STAS"/>
    <property type="match status" value="1"/>
</dbReference>
<sequence length="114" mass="12819">MKIKETMYQKVAVLSLRGKLMGPPATKELFNRVTQLLEDGVIRIVFDLRHVNWINSLGVGSIVKCYSAVQAKNGYLHLVGLTEKVRSVFVMSQLTKVFTIHQTVDEAVSELNQT</sequence>
<dbReference type="InterPro" id="IPR002645">
    <property type="entry name" value="STAS_dom"/>
</dbReference>
<dbReference type="InterPro" id="IPR036513">
    <property type="entry name" value="STAS_dom_sf"/>
</dbReference>
<dbReference type="InterPro" id="IPR003658">
    <property type="entry name" value="Anti-sigma_ant"/>
</dbReference>
<feature type="domain" description="STAS" evidence="3">
    <location>
        <begin position="1"/>
        <end position="111"/>
    </location>
</feature>
<protein>
    <recommendedName>
        <fullName evidence="2">Anti-sigma factor antagonist</fullName>
    </recommendedName>
</protein>
<dbReference type="SUPFAM" id="SSF52091">
    <property type="entry name" value="SpoIIaa-like"/>
    <property type="match status" value="1"/>
</dbReference>
<comment type="caution">
    <text evidence="4">The sequence shown here is derived from an EMBL/GenBank/DDBJ whole genome shotgun (WGS) entry which is preliminary data.</text>
</comment>
<proteinExistence type="inferred from homology"/>
<dbReference type="Proteomes" id="UP000886124">
    <property type="component" value="Unassembled WGS sequence"/>
</dbReference>
<evidence type="ECO:0000256" key="1">
    <source>
        <dbReference type="ARBA" id="ARBA00009013"/>
    </source>
</evidence>
<comment type="similarity">
    <text evidence="1 2">Belongs to the anti-sigma-factor antagonist family.</text>
</comment>
<dbReference type="EMBL" id="DROD01000007">
    <property type="protein sequence ID" value="HHJ51568.1"/>
    <property type="molecule type" value="Genomic_DNA"/>
</dbReference>
<dbReference type="GO" id="GO:0043856">
    <property type="term" value="F:anti-sigma factor antagonist activity"/>
    <property type="evidence" value="ECO:0007669"/>
    <property type="project" value="InterPro"/>
</dbReference>